<proteinExistence type="predicted"/>
<reference evidence="1 2" key="1">
    <citation type="submission" date="2018-06" db="EMBL/GenBank/DDBJ databases">
        <title>Complete Genomes of Monosporascus.</title>
        <authorList>
            <person name="Robinson A.J."/>
            <person name="Natvig D.O."/>
        </authorList>
    </citation>
    <scope>NUCLEOTIDE SEQUENCE [LARGE SCALE GENOMIC DNA]</scope>
    <source>
        <strain evidence="1 2">CBS 609.92</strain>
    </source>
</reference>
<organism evidence="1 2">
    <name type="scientific">Monosporascus cannonballus</name>
    <dbReference type="NCBI Taxonomy" id="155416"/>
    <lineage>
        <taxon>Eukaryota</taxon>
        <taxon>Fungi</taxon>
        <taxon>Dikarya</taxon>
        <taxon>Ascomycota</taxon>
        <taxon>Pezizomycotina</taxon>
        <taxon>Sordariomycetes</taxon>
        <taxon>Xylariomycetidae</taxon>
        <taxon>Xylariales</taxon>
        <taxon>Xylariales incertae sedis</taxon>
        <taxon>Monosporascus</taxon>
    </lineage>
</organism>
<evidence type="ECO:0000313" key="2">
    <source>
        <dbReference type="Proteomes" id="UP000294003"/>
    </source>
</evidence>
<dbReference type="EMBL" id="QJNS01000031">
    <property type="protein sequence ID" value="RYO92148.1"/>
    <property type="molecule type" value="Genomic_DNA"/>
</dbReference>
<accession>A0ABY0HIH9</accession>
<name>A0ABY0HIH9_9PEZI</name>
<dbReference type="Proteomes" id="UP000294003">
    <property type="component" value="Unassembled WGS sequence"/>
</dbReference>
<evidence type="ECO:0000313" key="1">
    <source>
        <dbReference type="EMBL" id="RYO92148.1"/>
    </source>
</evidence>
<comment type="caution">
    <text evidence="1">The sequence shown here is derived from an EMBL/GenBank/DDBJ whole genome shotgun (WGS) entry which is preliminary data.</text>
</comment>
<protein>
    <submittedName>
        <fullName evidence="1">Uncharacterized protein</fullName>
    </submittedName>
</protein>
<keyword evidence="2" id="KW-1185">Reference proteome</keyword>
<gene>
    <name evidence="1" type="ORF">DL762_001806</name>
</gene>
<sequence length="131" mass="14732">MGSLIDEFARRACTDTDASTLTTENADGKYSFDQTKVVAKAEHLRTRRIFREEWALFAAVTGRLSPTLATPRLHPDLVADTYVPGPRQMKFFKDDPRGMAAVFKEMIGRWDAFSQALSDDDAMLRAIMTVI</sequence>